<evidence type="ECO:0000256" key="1">
    <source>
        <dbReference type="SAM" id="MobiDB-lite"/>
    </source>
</evidence>
<keyword evidence="3" id="KW-1185">Reference proteome</keyword>
<dbReference type="AlphaFoldDB" id="A0A485MB56"/>
<reference evidence="2 3" key="1">
    <citation type="submission" date="2019-01" db="EMBL/GenBank/DDBJ databases">
        <authorList>
            <person name="Alioto T."/>
            <person name="Alioto T."/>
        </authorList>
    </citation>
    <scope>NUCLEOTIDE SEQUENCE [LARGE SCALE GENOMIC DNA]</scope>
</reference>
<dbReference type="Proteomes" id="UP000386466">
    <property type="component" value="Unassembled WGS sequence"/>
</dbReference>
<dbReference type="EMBL" id="CAAGRJ010000335">
    <property type="protein sequence ID" value="VFV17737.1"/>
    <property type="molecule type" value="Genomic_DNA"/>
</dbReference>
<sequence length="81" mass="8689">MGSVDGGEPHAWSPGEVHSAAKGPAADLQGGTEAAAESAQSLRWQQRWARPCTSPHPCRWLPWADSELEQLVAELHSFGKA</sequence>
<feature type="region of interest" description="Disordered" evidence="1">
    <location>
        <begin position="1"/>
        <end position="44"/>
    </location>
</feature>
<evidence type="ECO:0000313" key="2">
    <source>
        <dbReference type="EMBL" id="VFV17737.1"/>
    </source>
</evidence>
<protein>
    <submittedName>
        <fullName evidence="2">Uncharacterized protein</fullName>
    </submittedName>
</protein>
<proteinExistence type="predicted"/>
<accession>A0A485MB56</accession>
<evidence type="ECO:0000313" key="3">
    <source>
        <dbReference type="Proteomes" id="UP000386466"/>
    </source>
</evidence>
<gene>
    <name evidence="2" type="ORF">LYPA_23C013071</name>
</gene>
<name>A0A485MB56_LYNPA</name>
<organism evidence="2 3">
    <name type="scientific">Lynx pardinus</name>
    <name type="common">Iberian lynx</name>
    <name type="synonym">Felis pardina</name>
    <dbReference type="NCBI Taxonomy" id="191816"/>
    <lineage>
        <taxon>Eukaryota</taxon>
        <taxon>Metazoa</taxon>
        <taxon>Chordata</taxon>
        <taxon>Craniata</taxon>
        <taxon>Vertebrata</taxon>
        <taxon>Euteleostomi</taxon>
        <taxon>Mammalia</taxon>
        <taxon>Eutheria</taxon>
        <taxon>Laurasiatheria</taxon>
        <taxon>Carnivora</taxon>
        <taxon>Feliformia</taxon>
        <taxon>Felidae</taxon>
        <taxon>Felinae</taxon>
        <taxon>Lynx</taxon>
    </lineage>
</organism>